<dbReference type="InterPro" id="IPR055152">
    <property type="entry name" value="Transketolase-like_C_2"/>
</dbReference>
<evidence type="ECO:0000259" key="1">
    <source>
        <dbReference type="Pfam" id="PF17831"/>
    </source>
</evidence>
<organism evidence="3">
    <name type="scientific">Haemophilus influenzae HK1212</name>
    <dbReference type="NCBI Taxonomy" id="456482"/>
    <lineage>
        <taxon>Bacteria</taxon>
        <taxon>Pseudomonadati</taxon>
        <taxon>Pseudomonadota</taxon>
        <taxon>Gammaproteobacteria</taxon>
        <taxon>Pasteurellales</taxon>
        <taxon>Pasteurellaceae</taxon>
        <taxon>Haemophilus</taxon>
    </lineage>
</organism>
<dbReference type="Gene3D" id="3.40.50.920">
    <property type="match status" value="1"/>
</dbReference>
<dbReference type="Gene3D" id="3.40.50.970">
    <property type="match status" value="1"/>
</dbReference>
<dbReference type="EMBL" id="ABFC01000961">
    <property type="protein sequence ID" value="EFA28071.1"/>
    <property type="molecule type" value="Genomic_DNA"/>
</dbReference>
<dbReference type="EC" id="1.2.4.1" evidence="3"/>
<proteinExistence type="predicted"/>
<dbReference type="GO" id="GO:0004739">
    <property type="term" value="F:pyruvate dehydrogenase (acetyl-transferring) activity"/>
    <property type="evidence" value="ECO:0007669"/>
    <property type="project" value="UniProtKB-EC"/>
</dbReference>
<evidence type="ECO:0000259" key="2">
    <source>
        <dbReference type="Pfam" id="PF22613"/>
    </source>
</evidence>
<keyword evidence="3" id="KW-0560">Oxidoreductase</keyword>
<feature type="domain" description="Transketolase-like C-terminal" evidence="2">
    <location>
        <begin position="90"/>
        <end position="142"/>
    </location>
</feature>
<dbReference type="Pfam" id="PF17831">
    <property type="entry name" value="PDH_E1_M"/>
    <property type="match status" value="1"/>
</dbReference>
<dbReference type="SUPFAM" id="SSF52518">
    <property type="entry name" value="Thiamin diphosphate-binding fold (THDP-binding)"/>
    <property type="match status" value="1"/>
</dbReference>
<dbReference type="InterPro" id="IPR009014">
    <property type="entry name" value="Transketo_C/PFOR_II"/>
</dbReference>
<keyword evidence="3" id="KW-0670">Pyruvate</keyword>
<dbReference type="PANTHER" id="PTHR43825">
    <property type="entry name" value="PYRUVATE DEHYDROGENASE E1 COMPONENT"/>
    <property type="match status" value="1"/>
</dbReference>
<dbReference type="PANTHER" id="PTHR43825:SF3">
    <property type="entry name" value="PYRUVATE DEHYDROGENASE E1 COMPONENT"/>
    <property type="match status" value="1"/>
</dbReference>
<dbReference type="Pfam" id="PF22613">
    <property type="entry name" value="Transketolase_C_1"/>
    <property type="match status" value="1"/>
</dbReference>
<dbReference type="InterPro" id="IPR051157">
    <property type="entry name" value="PDH/Transketolase"/>
</dbReference>
<feature type="domain" description="Pyruvate dehydrogenase E1 component middle" evidence="1">
    <location>
        <begin position="1"/>
        <end position="77"/>
    </location>
</feature>
<feature type="non-terminal residue" evidence="3">
    <location>
        <position position="142"/>
    </location>
</feature>
<gene>
    <name evidence="3" type="primary">aceE</name>
    <name evidence="3" type="ORF">HAINFHK1212_0943</name>
</gene>
<dbReference type="AlphaFoldDB" id="A0A7G2JXS9"/>
<sequence length="142" mass="15445">MVGGTSGRTTLNGEGLQHEDGHSHIQAGVIPNCVTYDPSFAFEVAVIMQDGINRMYGEKQEDVFYYMTTLNEVMDQPAMPAGAEEGIRKGLYKFETVEGKKGKGHVQLLGSGAIMRHVREAAQILAKDYGVTSDVFSAPSFN</sequence>
<name>A0A7G2JXS9_HAEIF</name>
<dbReference type="InterPro" id="IPR041621">
    <property type="entry name" value="PDH_E1_M"/>
</dbReference>
<dbReference type="SUPFAM" id="SSF52922">
    <property type="entry name" value="TK C-terminal domain-like"/>
    <property type="match status" value="1"/>
</dbReference>
<evidence type="ECO:0000313" key="3">
    <source>
        <dbReference type="EMBL" id="EFA28071.1"/>
    </source>
</evidence>
<reference evidence="3" key="1">
    <citation type="journal article" date="2010" name="Genomics">
        <title>Tracing phylogenomic events leading to diversity of Haemophilus influenzae and the emergence of Brazilian Purpuric Fever (BPF)-associated clones.</title>
        <authorList>
            <person name="Papazisi L."/>
            <person name="Ratnayake S."/>
            <person name="Remortel B.G."/>
            <person name="Bock G.R."/>
            <person name="Liang W."/>
            <person name="Saeed A.I."/>
            <person name="Liu J."/>
            <person name="Fleischmann R.D."/>
            <person name="Kilian M."/>
            <person name="Peterson S.N."/>
        </authorList>
    </citation>
    <scope>NUCLEOTIDE SEQUENCE [LARGE SCALE GENOMIC DNA]</scope>
    <source>
        <strain evidence="3">HK1212</strain>
    </source>
</reference>
<protein>
    <submittedName>
        <fullName evidence="3">Pyruvate dehydrogenase E1 component</fullName>
        <ecNumber evidence="3">1.2.4.1</ecNumber>
    </submittedName>
</protein>
<accession>A0A7G2JXS9</accession>
<dbReference type="InterPro" id="IPR029061">
    <property type="entry name" value="THDP-binding"/>
</dbReference>
<comment type="caution">
    <text evidence="3">The sequence shown here is derived from an EMBL/GenBank/DDBJ whole genome shotgun (WGS) entry which is preliminary data.</text>
</comment>